<dbReference type="Pfam" id="PF18055">
    <property type="entry name" value="RPN6_N"/>
    <property type="match status" value="1"/>
</dbReference>
<dbReference type="SMART" id="SM00753">
    <property type="entry name" value="PAM"/>
    <property type="match status" value="1"/>
</dbReference>
<dbReference type="Pfam" id="PF01399">
    <property type="entry name" value="PCI"/>
    <property type="match status" value="1"/>
</dbReference>
<proteinExistence type="inferred from homology"/>
<evidence type="ECO:0000313" key="5">
    <source>
        <dbReference type="EMBL" id="KAJ9667850.1"/>
    </source>
</evidence>
<evidence type="ECO:0000256" key="3">
    <source>
        <dbReference type="SAM" id="MobiDB-lite"/>
    </source>
</evidence>
<dbReference type="Pfam" id="PF18503">
    <property type="entry name" value="RPN6_C_helix"/>
    <property type="match status" value="1"/>
</dbReference>
<accession>A0ABQ9NZS1</accession>
<dbReference type="SUPFAM" id="SSF46785">
    <property type="entry name" value="Winged helix' DNA-binding domain"/>
    <property type="match status" value="1"/>
</dbReference>
<dbReference type="Proteomes" id="UP001172684">
    <property type="component" value="Unassembled WGS sequence"/>
</dbReference>
<dbReference type="PANTHER" id="PTHR10678">
    <property type="entry name" value="26S PROTEASOME NON-ATPASE REGULATORY SUBUNIT 11/COP9 SIGNALOSOME COMPLEX SUBUNIT 2"/>
    <property type="match status" value="1"/>
</dbReference>
<dbReference type="PROSITE" id="PS50250">
    <property type="entry name" value="PCI"/>
    <property type="match status" value="1"/>
</dbReference>
<feature type="compositionally biased region" description="Basic and acidic residues" evidence="3">
    <location>
        <begin position="7"/>
        <end position="23"/>
    </location>
</feature>
<comment type="similarity">
    <text evidence="1">Belongs to the proteasome subunit S9 family.</text>
</comment>
<dbReference type="InterPro" id="IPR011990">
    <property type="entry name" value="TPR-like_helical_dom_sf"/>
</dbReference>
<evidence type="ECO:0000256" key="2">
    <source>
        <dbReference type="ARBA" id="ARBA00022942"/>
    </source>
</evidence>
<evidence type="ECO:0000313" key="6">
    <source>
        <dbReference type="Proteomes" id="UP001172684"/>
    </source>
</evidence>
<dbReference type="InterPro" id="IPR040780">
    <property type="entry name" value="Rpn6_C_helix"/>
</dbReference>
<dbReference type="GO" id="GO:0000502">
    <property type="term" value="C:proteasome complex"/>
    <property type="evidence" value="ECO:0007669"/>
    <property type="project" value="UniProtKB-KW"/>
</dbReference>
<dbReference type="SUPFAM" id="SSF48452">
    <property type="entry name" value="TPR-like"/>
    <property type="match status" value="1"/>
</dbReference>
<dbReference type="InterPro" id="IPR036390">
    <property type="entry name" value="WH_DNA-bd_sf"/>
</dbReference>
<organism evidence="5 6">
    <name type="scientific">Coniosporium apollinis</name>
    <dbReference type="NCBI Taxonomy" id="61459"/>
    <lineage>
        <taxon>Eukaryota</taxon>
        <taxon>Fungi</taxon>
        <taxon>Dikarya</taxon>
        <taxon>Ascomycota</taxon>
        <taxon>Pezizomycotina</taxon>
        <taxon>Dothideomycetes</taxon>
        <taxon>Dothideomycetes incertae sedis</taxon>
        <taxon>Coniosporium</taxon>
    </lineage>
</organism>
<evidence type="ECO:0000259" key="4">
    <source>
        <dbReference type="PROSITE" id="PS50250"/>
    </source>
</evidence>
<keyword evidence="6" id="KW-1185">Reference proteome</keyword>
<keyword evidence="2 5" id="KW-0647">Proteasome</keyword>
<dbReference type="EMBL" id="JAPDRL010000010">
    <property type="protein sequence ID" value="KAJ9667850.1"/>
    <property type="molecule type" value="Genomic_DNA"/>
</dbReference>
<dbReference type="InterPro" id="IPR000717">
    <property type="entry name" value="PCI_dom"/>
</dbReference>
<name>A0ABQ9NZS1_9PEZI</name>
<evidence type="ECO:0000256" key="1">
    <source>
        <dbReference type="ARBA" id="ARBA00007454"/>
    </source>
</evidence>
<comment type="caution">
    <text evidence="5">The sequence shown here is derived from an EMBL/GenBank/DDBJ whole genome shotgun (WGS) entry which is preliminary data.</text>
</comment>
<dbReference type="InterPro" id="IPR040773">
    <property type="entry name" value="Rpn6_N"/>
</dbReference>
<protein>
    <submittedName>
        <fullName evidence="5">26S proteasome regulatory subunit rpn6</fullName>
    </submittedName>
</protein>
<dbReference type="Gene3D" id="1.25.40.570">
    <property type="match status" value="1"/>
</dbReference>
<feature type="domain" description="PCI" evidence="4">
    <location>
        <begin position="225"/>
        <end position="394"/>
    </location>
</feature>
<dbReference type="InterPro" id="IPR050871">
    <property type="entry name" value="26S_Proteasome/COP9_Components"/>
</dbReference>
<reference evidence="5" key="1">
    <citation type="submission" date="2022-10" db="EMBL/GenBank/DDBJ databases">
        <title>Culturing micro-colonial fungi from biological soil crusts in the Mojave desert and describing Neophaeococcomyces mojavensis, and introducing the new genera and species Taxawa tesnikishii.</title>
        <authorList>
            <person name="Kurbessoian T."/>
            <person name="Stajich J.E."/>
        </authorList>
    </citation>
    <scope>NUCLEOTIDE SEQUENCE</scope>
    <source>
        <strain evidence="5">TK_1</strain>
    </source>
</reference>
<feature type="region of interest" description="Disordered" evidence="3">
    <location>
        <begin position="1"/>
        <end position="23"/>
    </location>
</feature>
<sequence length="425" mass="47522">MAPATADDAKRIQEAQRLAKDDPVKAEETYKDILSRDPGASDAAIKNFEIALVSLGELYRDHKRIDELAELIKTTRSALSSFAKAKTQKLVRQLLDLFTTLPNTTDIQISVTRSCIEWAISERRGFLRQQLETRLVGLLMAKRSYYDALTLINSLLRELKRLDDKLTLVEVQLLESRVYHALGNIPKARAALTSARTSAASVYTPPLLQAGLDMQSGKLHAEDRDFNTAFSYFIEALDGYHSQDEAASATAALQYMLLCKIMLNAGDDVATLMNSKHAVRYAGKNLDAMKAVARAHTHRSLEEYERALSDYRNELGRDRFIVSHLNRLYDAMLEQNLVKVIEPFSRVEIEHIAKMVGQNTQSVERKLSQMILDKVIIGVLDQGAGCLIVFEEGERDKGYDAALDTIEKLGSVVDVLFANQASVLE</sequence>
<gene>
    <name evidence="5" type="primary">RPN6</name>
    <name evidence="5" type="ORF">H2201_002036</name>
</gene>
<dbReference type="SMART" id="SM00088">
    <property type="entry name" value="PINT"/>
    <property type="match status" value="1"/>
</dbReference>